<organism evidence="1">
    <name type="scientific">Solanum lycopersicum</name>
    <name type="common">Tomato</name>
    <name type="synonym">Lycopersicon esculentum</name>
    <dbReference type="NCBI Taxonomy" id="4081"/>
    <lineage>
        <taxon>Eukaryota</taxon>
        <taxon>Viridiplantae</taxon>
        <taxon>Streptophyta</taxon>
        <taxon>Embryophyta</taxon>
        <taxon>Tracheophyta</taxon>
        <taxon>Spermatophyta</taxon>
        <taxon>Magnoliopsida</taxon>
        <taxon>eudicotyledons</taxon>
        <taxon>Gunneridae</taxon>
        <taxon>Pentapetalae</taxon>
        <taxon>asterids</taxon>
        <taxon>lamiids</taxon>
        <taxon>Solanales</taxon>
        <taxon>Solanaceae</taxon>
        <taxon>Solanoideae</taxon>
        <taxon>Solaneae</taxon>
        <taxon>Solanum</taxon>
        <taxon>Solanum subgen. Lycopersicon</taxon>
    </lineage>
</organism>
<dbReference type="Proteomes" id="UP000004994">
    <property type="component" value="Chromosome 7"/>
</dbReference>
<dbReference type="EnsemblPlants" id="Solyc07g027005.1.1">
    <property type="protein sequence ID" value="Solyc07g027005.1.1"/>
    <property type="gene ID" value="Solyc07g027005.1"/>
</dbReference>
<dbReference type="STRING" id="4081.A0A3Q7H7P2"/>
<evidence type="ECO:0000313" key="1">
    <source>
        <dbReference type="EnsemblPlants" id="Solyc07g027005.1.1"/>
    </source>
</evidence>
<protein>
    <submittedName>
        <fullName evidence="1">Uncharacterized protein</fullName>
    </submittedName>
</protein>
<proteinExistence type="predicted"/>
<dbReference type="Gene3D" id="3.90.70.10">
    <property type="entry name" value="Cysteine proteinases"/>
    <property type="match status" value="1"/>
</dbReference>
<dbReference type="InParanoid" id="A0A3Q7H7P2"/>
<dbReference type="Gramene" id="Solyc07g027005.1.1">
    <property type="protein sequence ID" value="Solyc07g027005.1.1"/>
    <property type="gene ID" value="Solyc07g027005.1"/>
</dbReference>
<accession>A0A3Q7H7P2</accession>
<dbReference type="InterPro" id="IPR038765">
    <property type="entry name" value="Papain-like_cys_pep_sf"/>
</dbReference>
<name>A0A3Q7H7P2_SOLLC</name>
<dbReference type="SUPFAM" id="SSF54001">
    <property type="entry name" value="Cysteine proteinases"/>
    <property type="match status" value="1"/>
</dbReference>
<dbReference type="AlphaFoldDB" id="A0A3Q7H7P2"/>
<reference evidence="1" key="1">
    <citation type="journal article" date="2012" name="Nature">
        <title>The tomato genome sequence provides insights into fleshy fruit evolution.</title>
        <authorList>
            <consortium name="Tomato Genome Consortium"/>
        </authorList>
    </citation>
    <scope>NUCLEOTIDE SEQUENCE [LARGE SCALE GENOMIC DNA]</scope>
    <source>
        <strain evidence="1">cv. Heinz 1706</strain>
    </source>
</reference>
<sequence>MAHHGRENVKFIKSLNRNRTQSYKLAIIKYVDLTTEEFTESFMGLDTSYDSVIELPFSMNLRMRGSVTTIKDQHVYGKTSSNSY</sequence>
<evidence type="ECO:0000313" key="2">
    <source>
        <dbReference type="Proteomes" id="UP000004994"/>
    </source>
</evidence>
<reference evidence="1" key="2">
    <citation type="submission" date="2019-01" db="UniProtKB">
        <authorList>
            <consortium name="EnsemblPlants"/>
        </authorList>
    </citation>
    <scope>IDENTIFICATION</scope>
    <source>
        <strain evidence="1">cv. Heinz 1706</strain>
    </source>
</reference>
<keyword evidence="2" id="KW-1185">Reference proteome</keyword>